<accession>A0A6V7QF93</accession>
<dbReference type="Gene3D" id="3.50.30.30">
    <property type="match status" value="1"/>
</dbReference>
<evidence type="ECO:0000256" key="2">
    <source>
        <dbReference type="ARBA" id="ARBA00022729"/>
    </source>
</evidence>
<dbReference type="InterPro" id="IPR034197">
    <property type="entry name" value="Peptidases_S8_3"/>
</dbReference>
<sequence>MEGVVSVFPSRTRKLHTTRSWDFLGLSRAAKRNLAVEGDVVIGLLDGGIWPESESFNDKGFGPRPPGGRAPAKTSPATSTKIIGARYYKGGFVSGDELSPRDFDGHGTHTSSTAAGNAVVNASLFGLARGVARGAVPAARIAEYKVCWDDSCDDHNILAAFDDAIADGVDVLSVSLGHSEMLDYFEDTMAIGAFHAAKKGILTVVSAGNSGPDPGTVTNVAPWYISVGASTIDRRIVTRVVLGNNKTIVGIDSLNIHDSPKNFSSVIYMSCMAPGQFDDIVEKGKIVFCDADYEQDPYNSGAEGFVAVTTDPDDDAADSYTLPTALVTYDQAKELAQYLRDSPEPVAKIMKSEGVFDAEAPVVASFSSRGPNLLNPGILKPDIVAPGVNILAAWSPKAPIRDDGIDTVTTAPYNIISGTSMRPPTSPAPPRTSNHSTLPGLLGRSCLH</sequence>
<protein>
    <recommendedName>
        <fullName evidence="5">Peptidase S8/S53 domain-containing protein</fullName>
    </recommendedName>
</protein>
<dbReference type="CDD" id="cd04852">
    <property type="entry name" value="Peptidases_S8_3"/>
    <property type="match status" value="1"/>
</dbReference>
<evidence type="ECO:0000256" key="4">
    <source>
        <dbReference type="SAM" id="MobiDB-lite"/>
    </source>
</evidence>
<feature type="active site" description="Charge relay system" evidence="3">
    <location>
        <position position="46"/>
    </location>
</feature>
<feature type="active site" description="Charge relay system" evidence="3">
    <location>
        <position position="420"/>
    </location>
</feature>
<dbReference type="PANTHER" id="PTHR10795">
    <property type="entry name" value="PROPROTEIN CONVERTASE SUBTILISIN/KEXIN"/>
    <property type="match status" value="1"/>
</dbReference>
<organism evidence="6">
    <name type="scientific">Ananas comosus var. bracteatus</name>
    <name type="common">red pineapple</name>
    <dbReference type="NCBI Taxonomy" id="296719"/>
    <lineage>
        <taxon>Eukaryota</taxon>
        <taxon>Viridiplantae</taxon>
        <taxon>Streptophyta</taxon>
        <taxon>Embryophyta</taxon>
        <taxon>Tracheophyta</taxon>
        <taxon>Spermatophyta</taxon>
        <taxon>Magnoliopsida</taxon>
        <taxon>Liliopsida</taxon>
        <taxon>Poales</taxon>
        <taxon>Bromeliaceae</taxon>
        <taxon>Bromelioideae</taxon>
        <taxon>Ananas</taxon>
    </lineage>
</organism>
<dbReference type="PROSITE" id="PS51892">
    <property type="entry name" value="SUBTILASE"/>
    <property type="match status" value="1"/>
</dbReference>
<keyword evidence="2" id="KW-0732">Signal</keyword>
<evidence type="ECO:0000313" key="6">
    <source>
        <dbReference type="EMBL" id="CAD1841824.1"/>
    </source>
</evidence>
<evidence type="ECO:0000256" key="1">
    <source>
        <dbReference type="ARBA" id="ARBA00011073"/>
    </source>
</evidence>
<keyword evidence="3" id="KW-0645">Protease</keyword>
<dbReference type="AlphaFoldDB" id="A0A6V7QF93"/>
<comment type="similarity">
    <text evidence="1 3">Belongs to the peptidase S8 family.</text>
</comment>
<dbReference type="Gene3D" id="3.40.50.200">
    <property type="entry name" value="Peptidase S8/S53 domain"/>
    <property type="match status" value="1"/>
</dbReference>
<keyword evidence="3" id="KW-0720">Serine protease</keyword>
<name>A0A6V7QF93_ANACO</name>
<proteinExistence type="inferred from homology"/>
<feature type="region of interest" description="Disordered" evidence="4">
    <location>
        <begin position="415"/>
        <end position="448"/>
    </location>
</feature>
<feature type="active site" description="Charge relay system" evidence="3">
    <location>
        <position position="106"/>
    </location>
</feature>
<reference evidence="6" key="1">
    <citation type="submission" date="2020-07" db="EMBL/GenBank/DDBJ databases">
        <authorList>
            <person name="Lin J."/>
        </authorList>
    </citation>
    <scope>NUCLEOTIDE SEQUENCE</scope>
</reference>
<feature type="region of interest" description="Disordered" evidence="4">
    <location>
        <begin position="55"/>
        <end position="76"/>
    </location>
</feature>
<keyword evidence="3" id="KW-0378">Hydrolase</keyword>
<dbReference type="CDD" id="cd02120">
    <property type="entry name" value="PA_subtilisin_like"/>
    <property type="match status" value="1"/>
</dbReference>
<dbReference type="GO" id="GO:0004252">
    <property type="term" value="F:serine-type endopeptidase activity"/>
    <property type="evidence" value="ECO:0007669"/>
    <property type="project" value="UniProtKB-UniRule"/>
</dbReference>
<dbReference type="InterPro" id="IPR045051">
    <property type="entry name" value="SBT"/>
</dbReference>
<feature type="domain" description="Peptidase S8/S53" evidence="5">
    <location>
        <begin position="39"/>
        <end position="421"/>
    </location>
</feature>
<dbReference type="EMBL" id="LR862135">
    <property type="protein sequence ID" value="CAD1841824.1"/>
    <property type="molecule type" value="Genomic_DNA"/>
</dbReference>
<evidence type="ECO:0000259" key="5">
    <source>
        <dbReference type="Pfam" id="PF00082"/>
    </source>
</evidence>
<dbReference type="GO" id="GO:0006508">
    <property type="term" value="P:proteolysis"/>
    <property type="evidence" value="ECO:0007669"/>
    <property type="project" value="UniProtKB-KW"/>
</dbReference>
<dbReference type="InterPro" id="IPR036852">
    <property type="entry name" value="Peptidase_S8/S53_dom_sf"/>
</dbReference>
<dbReference type="SUPFAM" id="SSF52743">
    <property type="entry name" value="Subtilisin-like"/>
    <property type="match status" value="1"/>
</dbReference>
<dbReference type="InterPro" id="IPR000209">
    <property type="entry name" value="Peptidase_S8/S53_dom"/>
</dbReference>
<gene>
    <name evidence="6" type="ORF">CB5_LOCUS25035</name>
</gene>
<evidence type="ECO:0000256" key="3">
    <source>
        <dbReference type="PROSITE-ProRule" id="PRU01240"/>
    </source>
</evidence>
<dbReference type="Pfam" id="PF00082">
    <property type="entry name" value="Peptidase_S8"/>
    <property type="match status" value="1"/>
</dbReference>